<evidence type="ECO:0000313" key="2">
    <source>
        <dbReference type="EMBL" id="VCX31422.1"/>
    </source>
</evidence>
<feature type="region of interest" description="Disordered" evidence="1">
    <location>
        <begin position="161"/>
        <end position="198"/>
    </location>
</feature>
<comment type="caution">
    <text evidence="2">The sequence shown here is derived from an EMBL/GenBank/DDBJ whole genome shotgun (WGS) entry which is preliminary data.</text>
</comment>
<protein>
    <submittedName>
        <fullName evidence="2">Uncharacterized protein</fullName>
    </submittedName>
</protein>
<keyword evidence="3" id="KW-1185">Reference proteome</keyword>
<dbReference type="Proteomes" id="UP000269945">
    <property type="component" value="Unassembled WGS sequence"/>
</dbReference>
<organism evidence="2 3">
    <name type="scientific">Gulo gulo</name>
    <name type="common">Wolverine</name>
    <name type="synonym">Gluton</name>
    <dbReference type="NCBI Taxonomy" id="48420"/>
    <lineage>
        <taxon>Eukaryota</taxon>
        <taxon>Metazoa</taxon>
        <taxon>Chordata</taxon>
        <taxon>Craniata</taxon>
        <taxon>Vertebrata</taxon>
        <taxon>Euteleostomi</taxon>
        <taxon>Mammalia</taxon>
        <taxon>Eutheria</taxon>
        <taxon>Laurasiatheria</taxon>
        <taxon>Carnivora</taxon>
        <taxon>Caniformia</taxon>
        <taxon>Musteloidea</taxon>
        <taxon>Mustelidae</taxon>
        <taxon>Guloninae</taxon>
        <taxon>Gulo</taxon>
    </lineage>
</organism>
<name>A0A9X9M3R4_GULGU</name>
<proteinExistence type="predicted"/>
<gene>
    <name evidence="2" type="ORF">BN2614_LOCUS3</name>
</gene>
<sequence>MTRFSACPGAWGTCWAGPDSSVRLSRHSCTTSCQRLHLPASRRAHLSWLGLGARSGETEGASLTILRVLQSAGRQGAAAGQVSVVSQEAARRLCLKQVAPGQVRAAWVPLDPDSRAQHGEPSPKPALRAREADYFGQQRRISPESQAGGWSILRQEATAALPPSDLSSKHFLSPELLRGGSSASRAPTVAKPARISEE</sequence>
<evidence type="ECO:0000313" key="3">
    <source>
        <dbReference type="Proteomes" id="UP000269945"/>
    </source>
</evidence>
<evidence type="ECO:0000256" key="1">
    <source>
        <dbReference type="SAM" id="MobiDB-lite"/>
    </source>
</evidence>
<reference evidence="2 3" key="1">
    <citation type="submission" date="2018-10" db="EMBL/GenBank/DDBJ databases">
        <authorList>
            <person name="Ekblom R."/>
            <person name="Jareborg N."/>
        </authorList>
    </citation>
    <scope>NUCLEOTIDE SEQUENCE [LARGE SCALE GENOMIC DNA]</scope>
    <source>
        <tissue evidence="2">Muscle</tissue>
    </source>
</reference>
<feature type="non-terminal residue" evidence="2">
    <location>
        <position position="198"/>
    </location>
</feature>
<accession>A0A9X9M3R4</accession>
<dbReference type="EMBL" id="CYRY02041308">
    <property type="protein sequence ID" value="VCX31422.1"/>
    <property type="molecule type" value="Genomic_DNA"/>
</dbReference>
<dbReference type="AlphaFoldDB" id="A0A9X9M3R4"/>